<keyword evidence="2" id="KW-0472">Membrane</keyword>
<evidence type="ECO:0000256" key="1">
    <source>
        <dbReference type="SAM" id="MobiDB-lite"/>
    </source>
</evidence>
<feature type="compositionally biased region" description="Polar residues" evidence="1">
    <location>
        <begin position="772"/>
        <end position="802"/>
    </location>
</feature>
<dbReference type="SUPFAM" id="SSF49265">
    <property type="entry name" value="Fibronectin type III"/>
    <property type="match status" value="1"/>
</dbReference>
<evidence type="ECO:0000313" key="5">
    <source>
        <dbReference type="Proteomes" id="UP000242188"/>
    </source>
</evidence>
<keyword evidence="2" id="KW-0812">Transmembrane</keyword>
<feature type="region of interest" description="Disordered" evidence="1">
    <location>
        <begin position="764"/>
        <end position="802"/>
    </location>
</feature>
<feature type="compositionally biased region" description="Polar residues" evidence="1">
    <location>
        <begin position="922"/>
        <end position="939"/>
    </location>
</feature>
<feature type="compositionally biased region" description="Pro residues" evidence="1">
    <location>
        <begin position="971"/>
        <end position="1005"/>
    </location>
</feature>
<dbReference type="CDD" id="cd00063">
    <property type="entry name" value="FN3"/>
    <property type="match status" value="1"/>
</dbReference>
<feature type="transmembrane region" description="Helical" evidence="2">
    <location>
        <begin position="544"/>
        <end position="566"/>
    </location>
</feature>
<dbReference type="PROSITE" id="PS50853">
    <property type="entry name" value="FN3"/>
    <property type="match status" value="1"/>
</dbReference>
<feature type="region of interest" description="Disordered" evidence="1">
    <location>
        <begin position="585"/>
        <end position="709"/>
    </location>
</feature>
<feature type="compositionally biased region" description="Polar residues" evidence="1">
    <location>
        <begin position="878"/>
        <end position="915"/>
    </location>
</feature>
<name>A0A210PV49_MIZYE</name>
<comment type="caution">
    <text evidence="4">The sequence shown here is derived from an EMBL/GenBank/DDBJ whole genome shotgun (WGS) entry which is preliminary data.</text>
</comment>
<dbReference type="InterPro" id="IPR013783">
    <property type="entry name" value="Ig-like_fold"/>
</dbReference>
<feature type="compositionally biased region" description="Polar residues" evidence="1">
    <location>
        <begin position="693"/>
        <end position="705"/>
    </location>
</feature>
<feature type="region of interest" description="Disordered" evidence="1">
    <location>
        <begin position="815"/>
        <end position="1091"/>
    </location>
</feature>
<evidence type="ECO:0000256" key="2">
    <source>
        <dbReference type="SAM" id="Phobius"/>
    </source>
</evidence>
<reference evidence="4 5" key="1">
    <citation type="journal article" date="2017" name="Nat. Ecol. Evol.">
        <title>Scallop genome provides insights into evolution of bilaterian karyotype and development.</title>
        <authorList>
            <person name="Wang S."/>
            <person name="Zhang J."/>
            <person name="Jiao W."/>
            <person name="Li J."/>
            <person name="Xun X."/>
            <person name="Sun Y."/>
            <person name="Guo X."/>
            <person name="Huan P."/>
            <person name="Dong B."/>
            <person name="Zhang L."/>
            <person name="Hu X."/>
            <person name="Sun X."/>
            <person name="Wang J."/>
            <person name="Zhao C."/>
            <person name="Wang Y."/>
            <person name="Wang D."/>
            <person name="Huang X."/>
            <person name="Wang R."/>
            <person name="Lv J."/>
            <person name="Li Y."/>
            <person name="Zhang Z."/>
            <person name="Liu B."/>
            <person name="Lu W."/>
            <person name="Hui Y."/>
            <person name="Liang J."/>
            <person name="Zhou Z."/>
            <person name="Hou R."/>
            <person name="Li X."/>
            <person name="Liu Y."/>
            <person name="Li H."/>
            <person name="Ning X."/>
            <person name="Lin Y."/>
            <person name="Zhao L."/>
            <person name="Xing Q."/>
            <person name="Dou J."/>
            <person name="Li Y."/>
            <person name="Mao J."/>
            <person name="Guo H."/>
            <person name="Dou H."/>
            <person name="Li T."/>
            <person name="Mu C."/>
            <person name="Jiang W."/>
            <person name="Fu Q."/>
            <person name="Fu X."/>
            <person name="Miao Y."/>
            <person name="Liu J."/>
            <person name="Yu Q."/>
            <person name="Li R."/>
            <person name="Liao H."/>
            <person name="Li X."/>
            <person name="Kong Y."/>
            <person name="Jiang Z."/>
            <person name="Chourrout D."/>
            <person name="Li R."/>
            <person name="Bao Z."/>
        </authorList>
    </citation>
    <scope>NUCLEOTIDE SEQUENCE [LARGE SCALE GENOMIC DNA]</scope>
    <source>
        <strain evidence="4 5">PY_sf001</strain>
    </source>
</reference>
<dbReference type="InterPro" id="IPR036116">
    <property type="entry name" value="FN3_sf"/>
</dbReference>
<accession>A0A210PV49</accession>
<dbReference type="Proteomes" id="UP000242188">
    <property type="component" value="Unassembled WGS sequence"/>
</dbReference>
<proteinExistence type="predicted"/>
<feature type="compositionally biased region" description="Pro residues" evidence="1">
    <location>
        <begin position="1069"/>
        <end position="1083"/>
    </location>
</feature>
<gene>
    <name evidence="4" type="ORF">KP79_PYT08315</name>
</gene>
<keyword evidence="2" id="KW-1133">Transmembrane helix</keyword>
<feature type="compositionally biased region" description="Pro residues" evidence="1">
    <location>
        <begin position="846"/>
        <end position="865"/>
    </location>
</feature>
<dbReference type="OrthoDB" id="6084143at2759"/>
<feature type="domain" description="Fibronectin type-III" evidence="3">
    <location>
        <begin position="178"/>
        <end position="278"/>
    </location>
</feature>
<sequence>MICALDKPHHSVNASDLFIVFNNVEVDPSYLTILNESAVLFNKPMKLEDDGKYYCHKRGVEGVDGLIGGQSVIVDYQLEPINDIECIWHNWIDRLVCRWTLPPYRYKYYINVELTMYNGALISCHNMVNKTECTWTPEDGSLDMYQGDFQLKVTNTNPHKNMTKVGPWIMKIRDENVKPHEVNSFTQNYTNESTCLLLTWKYDPNITDSREKHYRVQYAAVGDPSQKNTLWSVNDNVTVCGLTPYTLYKFTIAVHPDRNATKGYWSDPVTKEFQTDQDVPGAAPEMVGFRQHSESCTQKEKTTAGITSTIYFKSIPEVERNGLITSYRVNYTDLSDGAIVTKVIVNKNTTSVSHPLPCNKLYNISISAATVKGYSPHHSSLIINTSGMTPADVMVERKDLLYNVSWTVPGPVDLLTSYRVVYCTMFGSQQECAGELQKVIVPDSRTRHQTLPLTLDTMYLFGVSIVRAGVASAAKFESCIYVSTERQKKSVVVPSTSKTEYIIRNLEKDKRYGVSMFSSASSQTSLRSEMKYGTATNNDLSTGGITGIAIAGLFIAVLIIAGLFFVGRNLKQRYSQARTPYEIDTPEVEKGLSPDPVYQDSSASSTSQLITPTKRPKLQDLDGQSNVVQMRNRLKIETQISKDSARGDSISTEPESPDRMDPVPEFVLPGAEVTSRPPDRSSDPSSYIKVQNIPPQQSPGEQNEPQLPGDREVITEPVSSQVVNINPTNITVGFVERLNQRSACTNNGYIVPDQVKLIPVSTGRPVEDVSAPETNSSSTVGYSRITAQSPGQGQDPSKQTAEGISASMVSTVERMSHYSSNKDTTNLTGPSPSPYIDSTNVRGQSPSPPVDPHNTTPTPPSPPVDPHNTTLTPPSPYIDTTNVSGQSPSLPVVPHNTTLAPPSPYVDTTNVHGQSPSPPVVTHNTTLTPPSPYVDTTNVSGPSPSPPVDPHNTTLTPPSPYVDTTNVSGPSPSPPVDPHNTTPTPPSPPVDPHNATPTPPSPPVDPHNTTLTPPSPYVDTTNVSSPSPSPPVDPNNTTLTPPSPYVDTTNVSGQSPSPPVVPDNTTLTPPSPHNTTPTPPSLPVVPHNTTLTPPSPPVVTHNTTLTPPSLPVVPHNTTLTPPSPYVDTTNSHTIPPSHHRHHMLTPPICDEVPPVFPSSSCQSTSENILFQSSPVPLQEDHDTSNGATSPEPDIRHSATLVGDGLPPLWVGNIVNTDSGSVILKPCPDPGYVLSSKVNEGQCVPTSSSETTGLSPLCDENTLNTDSGSVILTPCPDPGYVLSTKVNEGKCVPTSSSKTTGLSPLLVENTLNTDSCSDLLKPCPDPDYVLSTNLNEGQCVPTSSSKTTGLSPLCVENTLNTDSGSDLLKPCPDPGYVLSTKVNEGQCVPTSSSETTGLSPLCVENTLNTVSGSVILKPCPDPGYVLSTNIAHGQKRMT</sequence>
<dbReference type="STRING" id="6573.A0A210PV49"/>
<feature type="compositionally biased region" description="Polar residues" evidence="1">
    <location>
        <begin position="817"/>
        <end position="845"/>
    </location>
</feature>
<keyword evidence="5" id="KW-1185">Reference proteome</keyword>
<organism evidence="4 5">
    <name type="scientific">Mizuhopecten yessoensis</name>
    <name type="common">Japanese scallop</name>
    <name type="synonym">Patinopecten yessoensis</name>
    <dbReference type="NCBI Taxonomy" id="6573"/>
    <lineage>
        <taxon>Eukaryota</taxon>
        <taxon>Metazoa</taxon>
        <taxon>Spiralia</taxon>
        <taxon>Lophotrochozoa</taxon>
        <taxon>Mollusca</taxon>
        <taxon>Bivalvia</taxon>
        <taxon>Autobranchia</taxon>
        <taxon>Pteriomorphia</taxon>
        <taxon>Pectinida</taxon>
        <taxon>Pectinoidea</taxon>
        <taxon>Pectinidae</taxon>
        <taxon>Mizuhopecten</taxon>
    </lineage>
</organism>
<feature type="compositionally biased region" description="Polar residues" evidence="1">
    <location>
        <begin position="599"/>
        <end position="611"/>
    </location>
</feature>
<feature type="compositionally biased region" description="Polar residues" evidence="1">
    <location>
        <begin position="951"/>
        <end position="967"/>
    </location>
</feature>
<dbReference type="EMBL" id="NEDP02005472">
    <property type="protein sequence ID" value="OWF40368.1"/>
    <property type="molecule type" value="Genomic_DNA"/>
</dbReference>
<evidence type="ECO:0000313" key="4">
    <source>
        <dbReference type="EMBL" id="OWF40368.1"/>
    </source>
</evidence>
<dbReference type="Gene3D" id="2.60.40.10">
    <property type="entry name" value="Immunoglobulins"/>
    <property type="match status" value="2"/>
</dbReference>
<protein>
    <submittedName>
        <fullName evidence="4">Signaling mucin HKR1</fullName>
    </submittedName>
</protein>
<evidence type="ECO:0000259" key="3">
    <source>
        <dbReference type="PROSITE" id="PS50853"/>
    </source>
</evidence>
<dbReference type="InterPro" id="IPR003961">
    <property type="entry name" value="FN3_dom"/>
</dbReference>